<dbReference type="Gene3D" id="3.90.180.10">
    <property type="entry name" value="Medium-chain alcohol dehydrogenases, catalytic domain"/>
    <property type="match status" value="1"/>
</dbReference>
<evidence type="ECO:0000256" key="2">
    <source>
        <dbReference type="ARBA" id="ARBA00022833"/>
    </source>
</evidence>
<dbReference type="SUPFAM" id="SSF50129">
    <property type="entry name" value="GroES-like"/>
    <property type="match status" value="1"/>
</dbReference>
<dbReference type="CDD" id="cd08239">
    <property type="entry name" value="THR_DH_like"/>
    <property type="match status" value="1"/>
</dbReference>
<dbReference type="SUPFAM" id="SSF51735">
    <property type="entry name" value="NAD(P)-binding Rossmann-fold domains"/>
    <property type="match status" value="1"/>
</dbReference>
<proteinExistence type="inferred from homology"/>
<dbReference type="Proteomes" id="UP001207654">
    <property type="component" value="Unassembled WGS sequence"/>
</dbReference>
<dbReference type="Pfam" id="PF08240">
    <property type="entry name" value="ADH_N"/>
    <property type="match status" value="1"/>
</dbReference>
<dbReference type="InterPro" id="IPR002328">
    <property type="entry name" value="ADH_Zn_CS"/>
</dbReference>
<keyword evidence="3" id="KW-0560">Oxidoreductase</keyword>
<comment type="cofactor">
    <cofactor evidence="4">
        <name>Zn(2+)</name>
        <dbReference type="ChEBI" id="CHEBI:29105"/>
    </cofactor>
</comment>
<evidence type="ECO:0000313" key="7">
    <source>
        <dbReference type="EMBL" id="MCY1078552.1"/>
    </source>
</evidence>
<evidence type="ECO:0000256" key="1">
    <source>
        <dbReference type="ARBA" id="ARBA00022723"/>
    </source>
</evidence>
<evidence type="ECO:0000256" key="4">
    <source>
        <dbReference type="RuleBase" id="RU361277"/>
    </source>
</evidence>
<dbReference type="Gene3D" id="3.40.50.720">
    <property type="entry name" value="NAD(P)-binding Rossmann-like Domain"/>
    <property type="match status" value="1"/>
</dbReference>
<evidence type="ECO:0000259" key="6">
    <source>
        <dbReference type="Pfam" id="PF08240"/>
    </source>
</evidence>
<accession>A0ABT4AA71</accession>
<keyword evidence="1 4" id="KW-0479">Metal-binding</keyword>
<comment type="caution">
    <text evidence="7">The sequence shown here is derived from an EMBL/GenBank/DDBJ whole genome shotgun (WGS) entry which is preliminary data.</text>
</comment>
<dbReference type="InterPro" id="IPR013149">
    <property type="entry name" value="ADH-like_C"/>
</dbReference>
<gene>
    <name evidence="7" type="ORF">OV287_29180</name>
</gene>
<feature type="domain" description="Alcohol dehydrogenase-like N-terminal" evidence="6">
    <location>
        <begin position="36"/>
        <end position="151"/>
    </location>
</feature>
<dbReference type="InterPro" id="IPR050129">
    <property type="entry name" value="Zn_alcohol_dh"/>
</dbReference>
<evidence type="ECO:0000259" key="5">
    <source>
        <dbReference type="Pfam" id="PF00107"/>
    </source>
</evidence>
<dbReference type="Pfam" id="PF00107">
    <property type="entry name" value="ADH_zinc_N"/>
    <property type="match status" value="1"/>
</dbReference>
<organism evidence="7 8">
    <name type="scientific">Archangium lansingense</name>
    <dbReference type="NCBI Taxonomy" id="2995310"/>
    <lineage>
        <taxon>Bacteria</taxon>
        <taxon>Pseudomonadati</taxon>
        <taxon>Myxococcota</taxon>
        <taxon>Myxococcia</taxon>
        <taxon>Myxococcales</taxon>
        <taxon>Cystobacterineae</taxon>
        <taxon>Archangiaceae</taxon>
        <taxon>Archangium</taxon>
    </lineage>
</organism>
<dbReference type="RefSeq" id="WP_267537324.1">
    <property type="nucleotide sequence ID" value="NZ_JAPNKA010000001.1"/>
</dbReference>
<evidence type="ECO:0000256" key="3">
    <source>
        <dbReference type="ARBA" id="ARBA00023002"/>
    </source>
</evidence>
<protein>
    <submittedName>
        <fullName evidence="7">Zinc-binding dehydrogenase</fullName>
    </submittedName>
</protein>
<name>A0ABT4AA71_9BACT</name>
<dbReference type="InterPro" id="IPR011032">
    <property type="entry name" value="GroES-like_sf"/>
</dbReference>
<keyword evidence="2 4" id="KW-0862">Zinc</keyword>
<dbReference type="InterPro" id="IPR036291">
    <property type="entry name" value="NAD(P)-bd_dom_sf"/>
</dbReference>
<sequence length="361" mass="38454">MAQAVTRQREEAMRGVILPGNRTVDFREIPIPQPQHGQVLVKVMASAICGSDIRAIYRAHIGEGAERYTPGMIAGHEPCGQIAAVGPGCQALKVGDRVSVYHISGCGVCDDCRHGYQISCTSPVRAAYGWQRHGGHAPWMLADERDCIPMPASLTYVDGAMCACGVGTAWEALTRIGVNGGDALLITGLGPVGMGVAMLGKALGANKVIGTEMSAMRRKMALDLGLVDEALDVDDKTLARIKDLTRGRGCEASIDCSGSAGGRLLALQGTRQWGRCAFVGEGGKIEFDVSPLLIHPQITLFGSWVTSLKHMSDLLDHLDRWGLHPEKICTTRLPLSEAARGYKMADQGEAAKVCFVFDGGV</sequence>
<dbReference type="PANTHER" id="PTHR43401:SF2">
    <property type="entry name" value="L-THREONINE 3-DEHYDROGENASE"/>
    <property type="match status" value="1"/>
</dbReference>
<dbReference type="InterPro" id="IPR013154">
    <property type="entry name" value="ADH-like_N"/>
</dbReference>
<evidence type="ECO:0000313" key="8">
    <source>
        <dbReference type="Proteomes" id="UP001207654"/>
    </source>
</evidence>
<dbReference type="PANTHER" id="PTHR43401">
    <property type="entry name" value="L-THREONINE 3-DEHYDROGENASE"/>
    <property type="match status" value="1"/>
</dbReference>
<dbReference type="PROSITE" id="PS00059">
    <property type="entry name" value="ADH_ZINC"/>
    <property type="match status" value="1"/>
</dbReference>
<keyword evidence="8" id="KW-1185">Reference proteome</keyword>
<reference evidence="7 8" key="1">
    <citation type="submission" date="2022-11" db="EMBL/GenBank/DDBJ databases">
        <title>Minimal conservation of predation-associated metabolite biosynthetic gene clusters underscores biosynthetic potential of Myxococcota including descriptions for ten novel species: Archangium lansinium sp. nov., Myxococcus landrumus sp. nov., Nannocystis bai.</title>
        <authorList>
            <person name="Ahearne A."/>
            <person name="Stevens C."/>
            <person name="Phillips K."/>
        </authorList>
    </citation>
    <scope>NUCLEOTIDE SEQUENCE [LARGE SCALE GENOMIC DNA]</scope>
    <source>
        <strain evidence="7 8">MIWBW</strain>
    </source>
</reference>
<feature type="domain" description="Alcohol dehydrogenase-like C-terminal" evidence="5">
    <location>
        <begin position="191"/>
        <end position="318"/>
    </location>
</feature>
<dbReference type="EMBL" id="JAPNKA010000001">
    <property type="protein sequence ID" value="MCY1078552.1"/>
    <property type="molecule type" value="Genomic_DNA"/>
</dbReference>
<comment type="similarity">
    <text evidence="4">Belongs to the zinc-containing alcohol dehydrogenase family.</text>
</comment>